<comment type="caution">
    <text evidence="2">The sequence shown here is derived from an EMBL/GenBank/DDBJ whole genome shotgun (WGS) entry which is preliminary data.</text>
</comment>
<name>A0A427YF66_9TREE</name>
<evidence type="ECO:0000313" key="2">
    <source>
        <dbReference type="EMBL" id="RSH89829.1"/>
    </source>
</evidence>
<dbReference type="EMBL" id="RSCD01000012">
    <property type="protein sequence ID" value="RSH89829.1"/>
    <property type="molecule type" value="Genomic_DNA"/>
</dbReference>
<organism evidence="2 3">
    <name type="scientific">Saitozyma podzolica</name>
    <dbReference type="NCBI Taxonomy" id="1890683"/>
    <lineage>
        <taxon>Eukaryota</taxon>
        <taxon>Fungi</taxon>
        <taxon>Dikarya</taxon>
        <taxon>Basidiomycota</taxon>
        <taxon>Agaricomycotina</taxon>
        <taxon>Tremellomycetes</taxon>
        <taxon>Tremellales</taxon>
        <taxon>Trimorphomycetaceae</taxon>
        <taxon>Saitozyma</taxon>
    </lineage>
</organism>
<evidence type="ECO:0000256" key="1">
    <source>
        <dbReference type="SAM" id="MobiDB-lite"/>
    </source>
</evidence>
<proteinExistence type="predicted"/>
<gene>
    <name evidence="2" type="ORF">EHS25_001815</name>
</gene>
<reference evidence="2 3" key="1">
    <citation type="submission" date="2018-11" db="EMBL/GenBank/DDBJ databases">
        <title>Genome sequence of Saitozyma podzolica DSM 27192.</title>
        <authorList>
            <person name="Aliyu H."/>
            <person name="Gorte O."/>
            <person name="Ochsenreither K."/>
        </authorList>
    </citation>
    <scope>NUCLEOTIDE SEQUENCE [LARGE SCALE GENOMIC DNA]</scope>
    <source>
        <strain evidence="2 3">DSM 27192</strain>
    </source>
</reference>
<keyword evidence="3" id="KW-1185">Reference proteome</keyword>
<protein>
    <submittedName>
        <fullName evidence="2">Uncharacterized protein</fullName>
    </submittedName>
</protein>
<dbReference type="AlphaFoldDB" id="A0A427YF66"/>
<accession>A0A427YF66</accession>
<dbReference type="Proteomes" id="UP000279259">
    <property type="component" value="Unassembled WGS sequence"/>
</dbReference>
<evidence type="ECO:0000313" key="3">
    <source>
        <dbReference type="Proteomes" id="UP000279259"/>
    </source>
</evidence>
<feature type="region of interest" description="Disordered" evidence="1">
    <location>
        <begin position="68"/>
        <end position="88"/>
    </location>
</feature>
<sequence length="102" mass="10621">MQSPSPPAVAHLPQGAGEYQCLPADLVPPNHDEETGEHAHCVVDDSARERVERGDKVVTVLCGEGVHRSGLSGSGGTDDERAAEVGTSDHVQLGPLVIFGLT</sequence>
<feature type="region of interest" description="Disordered" evidence="1">
    <location>
        <begin position="1"/>
        <end position="36"/>
    </location>
</feature>